<keyword evidence="2" id="KW-1185">Reference proteome</keyword>
<dbReference type="EMBL" id="QYYH01000009">
    <property type="protein sequence ID" value="RJY19057.1"/>
    <property type="molecule type" value="Genomic_DNA"/>
</dbReference>
<dbReference type="AlphaFoldDB" id="A0A3A6UBT2"/>
<evidence type="ECO:0000313" key="2">
    <source>
        <dbReference type="Proteomes" id="UP000273022"/>
    </source>
</evidence>
<organism evidence="1 2">
    <name type="scientific">Parashewanella spongiae</name>
    <dbReference type="NCBI Taxonomy" id="342950"/>
    <lineage>
        <taxon>Bacteria</taxon>
        <taxon>Pseudomonadati</taxon>
        <taxon>Pseudomonadota</taxon>
        <taxon>Gammaproteobacteria</taxon>
        <taxon>Alteromonadales</taxon>
        <taxon>Shewanellaceae</taxon>
        <taxon>Parashewanella</taxon>
    </lineage>
</organism>
<reference evidence="1 2" key="1">
    <citation type="submission" date="2018-09" db="EMBL/GenBank/DDBJ databases">
        <title>Phylogeny of the Shewanellaceae, and recommendation for two new genera, Pseudoshewanella and Parashewanella.</title>
        <authorList>
            <person name="Wang G."/>
        </authorList>
    </citation>
    <scope>NUCLEOTIDE SEQUENCE [LARGE SCALE GENOMIC DNA]</scope>
    <source>
        <strain evidence="1 2">KCTC 22492</strain>
    </source>
</reference>
<protein>
    <recommendedName>
        <fullName evidence="3">Surface antigen domain-containing protein</fullName>
    </recommendedName>
</protein>
<accession>A0A3A6UBT2</accession>
<proteinExistence type="predicted"/>
<dbReference type="RefSeq" id="WP_133372163.1">
    <property type="nucleotide sequence ID" value="NZ_CP037952.1"/>
</dbReference>
<dbReference type="OrthoDB" id="6170015at2"/>
<comment type="caution">
    <text evidence="1">The sequence shown here is derived from an EMBL/GenBank/DDBJ whole genome shotgun (WGS) entry which is preliminary data.</text>
</comment>
<evidence type="ECO:0000313" key="1">
    <source>
        <dbReference type="EMBL" id="RJY19057.1"/>
    </source>
</evidence>
<name>A0A3A6UBT2_9GAMM</name>
<evidence type="ECO:0008006" key="3">
    <source>
        <dbReference type="Google" id="ProtNLM"/>
    </source>
</evidence>
<dbReference type="Proteomes" id="UP000273022">
    <property type="component" value="Unassembled WGS sequence"/>
</dbReference>
<gene>
    <name evidence="1" type="ORF">D5R81_02545</name>
</gene>
<sequence length="191" mass="21613">MTIMKSNMCKFFFLISIVFSLNINLAYSSERRLANSDRKTVVVVKPKPKRNITKRPKVIVVVPRKRTYKNIRIHRRFGHSYPGYGRFLVDDSAWKWLAFTAISLKILDNIDEQAQREHEQAQISATTAPVGKAITWNTDKANGQVLATKEGTNESGQLCREYQQTITVGGSTEQAFGIACLKSDGSWEISK</sequence>